<evidence type="ECO:0000313" key="1">
    <source>
        <dbReference type="EMBL" id="QIB38091.1"/>
    </source>
</evidence>
<gene>
    <name evidence="1" type="ORF">G3A56_08910</name>
</gene>
<dbReference type="KEGG" id="roy:G3A56_08910"/>
<dbReference type="EMBL" id="CP048632">
    <property type="protein sequence ID" value="QIB38091.1"/>
    <property type="molecule type" value="Genomic_DNA"/>
</dbReference>
<organism evidence="1 2">
    <name type="scientific">Rhizobium oryzihabitans</name>
    <dbReference type="NCBI Taxonomy" id="2267833"/>
    <lineage>
        <taxon>Bacteria</taxon>
        <taxon>Pseudomonadati</taxon>
        <taxon>Pseudomonadota</taxon>
        <taxon>Alphaproteobacteria</taxon>
        <taxon>Hyphomicrobiales</taxon>
        <taxon>Rhizobiaceae</taxon>
        <taxon>Rhizobium/Agrobacterium group</taxon>
        <taxon>Rhizobium</taxon>
    </lineage>
</organism>
<proteinExistence type="predicted"/>
<dbReference type="Proteomes" id="UP000464865">
    <property type="component" value="Chromosome M15-11"/>
</dbReference>
<name>A0A7L5BGW2_9HYPH</name>
<dbReference type="AlphaFoldDB" id="A0A7L5BGW2"/>
<dbReference type="RefSeq" id="WP_164056275.1">
    <property type="nucleotide sequence ID" value="NZ_CP048632.1"/>
</dbReference>
<reference evidence="1 2" key="1">
    <citation type="submission" date="2020-02" db="EMBL/GenBank/DDBJ databases">
        <title>Plant-Promoting Endophytic Bacterium Rhizobium oryzihabitans sp. nov., Isolated from the Root of Rice.</title>
        <authorList>
            <person name="zhao J."/>
            <person name="Zhang G."/>
        </authorList>
    </citation>
    <scope>NUCLEOTIDE SEQUENCE [LARGE SCALE GENOMIC DNA]</scope>
    <source>
        <strain evidence="1 2">M15</strain>
    </source>
</reference>
<keyword evidence="2" id="KW-1185">Reference proteome</keyword>
<sequence length="253" mass="27710">MADLITINASAEALPSMIKAAAFRLASAANPAVILVAKQEAGLVFDAARRVARVAAANKAHAHIVFIARKAQTDALEIEVLADRKLADEVDAAQTRGDLSKGGRPGKGRNEELTVRDFGLSRKQLFEARNLRDAITKQPAALRSILEEILASGKEPTRSFLRRELMSVRSGIRRAHPSEKPEKARIEVLSAKNLGRVAFHELHALRQRLEVEARFLALIENHVANVDPLSRIEDVLSDTVLDDLFHRAGEGSN</sequence>
<evidence type="ECO:0000313" key="2">
    <source>
        <dbReference type="Proteomes" id="UP000464865"/>
    </source>
</evidence>
<accession>A0A7L5BGW2</accession>
<protein>
    <submittedName>
        <fullName evidence="1">Uncharacterized protein</fullName>
    </submittedName>
</protein>